<dbReference type="RefSeq" id="YP_008438785.1">
    <property type="nucleotide sequence ID" value="NC_022098.1"/>
</dbReference>
<proteinExistence type="predicted"/>
<dbReference type="KEGG" id="vg:16607493"/>
<dbReference type="GeneID" id="16607493"/>
<evidence type="ECO:0000313" key="2">
    <source>
        <dbReference type="Proteomes" id="UP000204584"/>
    </source>
</evidence>
<gene>
    <name evidence="1" type="ORF">psal_cds_1325</name>
</gene>
<sequence>MQQRTTAKGYDWLAVPRVFIRTACSLRQDDIVAVIAARGGTKSLVPRGSLMPNTKNSLLVAFGHLEDEIDGLVAPDAGRRPPDRLECADSTAGLPIVSRK</sequence>
<dbReference type="EMBL" id="KC977571">
    <property type="protein sequence ID" value="AGO85706.1"/>
    <property type="molecule type" value="Genomic_DNA"/>
</dbReference>
<keyword evidence="2" id="KW-1185">Reference proteome</keyword>
<organism evidence="1 2">
    <name type="scientific">Pandoravirus salinus</name>
    <dbReference type="NCBI Taxonomy" id="1349410"/>
    <lineage>
        <taxon>Viruses</taxon>
        <taxon>Pandoravirus</taxon>
    </lineage>
</organism>
<name>S4W1M4_9VIRU</name>
<dbReference type="Proteomes" id="UP000204584">
    <property type="component" value="Segment"/>
</dbReference>
<protein>
    <submittedName>
        <fullName evidence="1">Uncharacterized protein</fullName>
    </submittedName>
</protein>
<evidence type="ECO:0000313" key="1">
    <source>
        <dbReference type="EMBL" id="AGO85706.1"/>
    </source>
</evidence>
<reference evidence="1 2" key="1">
    <citation type="journal article" date="2013" name="Science">
        <title>Pandoraviruses: amoeba viruses with genomes up to 2.5 Mb reaching that of parasitic eukaryotes.</title>
        <authorList>
            <person name="Philippe N."/>
            <person name="Legendre M."/>
            <person name="Doutre G."/>
            <person name="Coute Y."/>
            <person name="Poirot O."/>
            <person name="Lescot M."/>
            <person name="Arslan D."/>
            <person name="Seltzer V."/>
            <person name="Bertaux L."/>
            <person name="Bruley C."/>
            <person name="Garin J."/>
            <person name="Claverie J.M."/>
            <person name="Abergel C."/>
        </authorList>
    </citation>
    <scope>NUCLEOTIDE SEQUENCE [LARGE SCALE GENOMIC DNA]</scope>
</reference>
<accession>S4W1M4</accession>